<feature type="region of interest" description="Disordered" evidence="1">
    <location>
        <begin position="101"/>
        <end position="131"/>
    </location>
</feature>
<evidence type="ECO:0000313" key="4">
    <source>
        <dbReference type="Proteomes" id="UP000011531"/>
    </source>
</evidence>
<dbReference type="PROSITE" id="PS51318">
    <property type="entry name" value="TAT"/>
    <property type="match status" value="1"/>
</dbReference>
<dbReference type="AlphaFoldDB" id="L9WQM6"/>
<feature type="transmembrane region" description="Helical" evidence="2">
    <location>
        <begin position="20"/>
        <end position="45"/>
    </location>
</feature>
<accession>L9WQM6</accession>
<gene>
    <name evidence="3" type="ORF">C492_20410</name>
</gene>
<evidence type="ECO:0000256" key="2">
    <source>
        <dbReference type="SAM" id="Phobius"/>
    </source>
</evidence>
<dbReference type="EMBL" id="AOIA01000161">
    <property type="protein sequence ID" value="ELY51789.1"/>
    <property type="molecule type" value="Genomic_DNA"/>
</dbReference>
<organism evidence="3 4">
    <name type="scientific">Natronococcus jeotgali DSM 18795</name>
    <dbReference type="NCBI Taxonomy" id="1227498"/>
    <lineage>
        <taxon>Archaea</taxon>
        <taxon>Methanobacteriati</taxon>
        <taxon>Methanobacteriota</taxon>
        <taxon>Stenosarchaea group</taxon>
        <taxon>Halobacteria</taxon>
        <taxon>Halobacteriales</taxon>
        <taxon>Natrialbaceae</taxon>
        <taxon>Natronococcus</taxon>
    </lineage>
</organism>
<sequence>MSEETPATRSVRNAFDRRRFLSGTAGIAAGVAAVPALSGVAAAHFPVELDIDVQPGNEDNVVDLDEHEDVSVAVHPSTFLNSDGERERFDPTEREVGYRFGSRGALDDGEGARPVDDGEVTTTEHGDREQTTDVLTLSFPVEETGLTSGDDDAWLYWERDESGEHGYSGVDTVSVHGGTPSFEDLLELLRRLLGTGR</sequence>
<feature type="compositionally biased region" description="Basic and acidic residues" evidence="1">
    <location>
        <begin position="110"/>
        <end position="131"/>
    </location>
</feature>
<dbReference type="InterPro" id="IPR006311">
    <property type="entry name" value="TAT_signal"/>
</dbReference>
<keyword evidence="2" id="KW-0812">Transmembrane</keyword>
<dbReference type="PATRIC" id="fig|1227498.3.peg.4034"/>
<proteinExistence type="predicted"/>
<protein>
    <submittedName>
        <fullName evidence="3">Uncharacterized protein</fullName>
    </submittedName>
</protein>
<dbReference type="STRING" id="1227498.C492_20410"/>
<evidence type="ECO:0000313" key="3">
    <source>
        <dbReference type="EMBL" id="ELY51789.1"/>
    </source>
</evidence>
<dbReference type="Proteomes" id="UP000011531">
    <property type="component" value="Unassembled WGS sequence"/>
</dbReference>
<reference evidence="3 4" key="1">
    <citation type="journal article" date="2014" name="PLoS Genet.">
        <title>Phylogenetically driven sequencing of extremely halophilic archaea reveals strategies for static and dynamic osmo-response.</title>
        <authorList>
            <person name="Becker E.A."/>
            <person name="Seitzer P.M."/>
            <person name="Tritt A."/>
            <person name="Larsen D."/>
            <person name="Krusor M."/>
            <person name="Yao A.I."/>
            <person name="Wu D."/>
            <person name="Madern D."/>
            <person name="Eisen J.A."/>
            <person name="Darling A.E."/>
            <person name="Facciotti M.T."/>
        </authorList>
    </citation>
    <scope>NUCLEOTIDE SEQUENCE [LARGE SCALE GENOMIC DNA]</scope>
    <source>
        <strain evidence="3 4">DSM 18795</strain>
    </source>
</reference>
<keyword evidence="2" id="KW-1133">Transmembrane helix</keyword>
<comment type="caution">
    <text evidence="3">The sequence shown here is derived from an EMBL/GenBank/DDBJ whole genome shotgun (WGS) entry which is preliminary data.</text>
</comment>
<evidence type="ECO:0000256" key="1">
    <source>
        <dbReference type="SAM" id="MobiDB-lite"/>
    </source>
</evidence>
<name>L9WQM6_9EURY</name>
<keyword evidence="4" id="KW-1185">Reference proteome</keyword>
<keyword evidence="2" id="KW-0472">Membrane</keyword>
<dbReference type="RefSeq" id="WP_008426902.1">
    <property type="nucleotide sequence ID" value="NZ_AOIA01000161.1"/>
</dbReference>